<dbReference type="InterPro" id="IPR011335">
    <property type="entry name" value="Restrct_endonuc-II-like"/>
</dbReference>
<sequence length="421" mass="46165">MAIAYRPRKHHMQFQPRILVCLASEQIMQNTLPALRLRPAQVIIAASDSEPALQGALQVSRVLHDAGWPADAVRIVEHTPDHDLGSISRYAQDLASELQNQHPGLPIDLNASGGTKVMSFGFVGALAGLGDAWYCDTRHGLLEHLGGGAPLLLPADMLKLGEVLQVQGYRVVADPTWNPTFVCAAAARAGLTERLVREAPQLNGFFGYVNRLTREALPQSRTDGSILRTFRDEILAQRPLFSNNHELARAFEEAGIWEWDGDCRFLFASEASARYAGGGWLEEWAWLTLAGLQADGLIPDGHWGTNLRVDAGHGLQEAASNELDAALVWRNQLLVLECKTGVQISTEGGSQSILNRLDSLRRHVGGAMGETWLLTARRLQQGTGSAARERARAYRIRLIEPAQLVDLRAEICAWMDIDIAA</sequence>
<proteinExistence type="predicted"/>
<accession>A0ABX1T4B4</accession>
<dbReference type="InterPro" id="IPR011856">
    <property type="entry name" value="tRNA_endonuc-like_dom_sf"/>
</dbReference>
<reference evidence="2" key="1">
    <citation type="submission" date="2019-03" db="EMBL/GenBank/DDBJ databases">
        <title>Metabolic reconstructions from genomes of highly enriched 'Candidatus Accumulibacter' and 'Candidatus Competibacter' bioreactor populations.</title>
        <authorList>
            <person name="Annavajhala M.K."/>
            <person name="Welles L."/>
            <person name="Abbas B."/>
            <person name="Sorokin D."/>
            <person name="Park H."/>
            <person name="Van Loosdrecht M."/>
            <person name="Chandran K."/>
        </authorList>
    </citation>
    <scope>NUCLEOTIDE SEQUENCE</scope>
    <source>
        <strain evidence="2">SBR_L</strain>
    </source>
</reference>
<dbReference type="EMBL" id="SPMX01000002">
    <property type="protein sequence ID" value="NMQ03826.1"/>
    <property type="molecule type" value="Genomic_DNA"/>
</dbReference>
<evidence type="ECO:0000313" key="2">
    <source>
        <dbReference type="EMBL" id="NMQ03826.1"/>
    </source>
</evidence>
<feature type="domain" description="Card1 endonuclease" evidence="1">
    <location>
        <begin position="270"/>
        <end position="415"/>
    </location>
</feature>
<keyword evidence="3" id="KW-1185">Reference proteome</keyword>
<dbReference type="Proteomes" id="UP000886469">
    <property type="component" value="Unassembled WGS sequence"/>
</dbReference>
<evidence type="ECO:0000313" key="3">
    <source>
        <dbReference type="Proteomes" id="UP000886469"/>
    </source>
</evidence>
<name>A0ABX1T4B4_9PROT</name>
<comment type="caution">
    <text evidence="2">The sequence shown here is derived from an EMBL/GenBank/DDBJ whole genome shotgun (WGS) entry which is preliminary data.</text>
</comment>
<dbReference type="Pfam" id="PF09002">
    <property type="entry name" value="Card1_endonuc"/>
    <property type="match status" value="1"/>
</dbReference>
<dbReference type="InterPro" id="IPR015093">
    <property type="entry name" value="Card1_endonucl_dom"/>
</dbReference>
<dbReference type="Gene3D" id="3.40.50.10770">
    <property type="entry name" value="Hypothetical protein VC1899 like domain (Restriction endonuclease-like)"/>
    <property type="match status" value="1"/>
</dbReference>
<protein>
    <submittedName>
        <fullName evidence="2">DUF1887 family protein</fullName>
    </submittedName>
</protein>
<dbReference type="Gene3D" id="1.10.10.680">
    <property type="entry name" value="Hypothetical protein VC1899 (Restriction endonuclease-like)"/>
    <property type="match status" value="1"/>
</dbReference>
<evidence type="ECO:0000259" key="1">
    <source>
        <dbReference type="Pfam" id="PF09002"/>
    </source>
</evidence>
<organism evidence="2 3">
    <name type="scientific">Candidatus Accumulibacter contiguus</name>
    <dbReference type="NCBI Taxonomy" id="2954381"/>
    <lineage>
        <taxon>Bacteria</taxon>
        <taxon>Pseudomonadati</taxon>
        <taxon>Pseudomonadota</taxon>
        <taxon>Betaproteobacteria</taxon>
        <taxon>Candidatus Accumulibacter</taxon>
    </lineage>
</organism>
<dbReference type="SUPFAM" id="SSF52980">
    <property type="entry name" value="Restriction endonuclease-like"/>
    <property type="match status" value="1"/>
</dbReference>
<gene>
    <name evidence="2" type="ORF">E4Q08_00365</name>
</gene>
<dbReference type="Gene3D" id="3.40.1350.10">
    <property type="match status" value="1"/>
</dbReference>